<dbReference type="PANTHER" id="PTHR33067:SF9">
    <property type="entry name" value="RNA-DIRECTED DNA POLYMERASE"/>
    <property type="match status" value="1"/>
</dbReference>
<sequence>MPFFVFKKSGMQEPQPINILLQLVDKTIAHPRGVIEDVLIKVDKFIFPAYFVRKLTLKLGDEEVEFRVFDYLKSLSTLTSCNFIQKIDPMVALKSKRKPSLEEATQLELMSFPANLKYAFFKPSTFLPVIISKH</sequence>
<evidence type="ECO:0000313" key="1">
    <source>
        <dbReference type="EMBL" id="RDY04007.1"/>
    </source>
</evidence>
<feature type="non-terminal residue" evidence="1">
    <location>
        <position position="1"/>
    </location>
</feature>
<organism evidence="1 2">
    <name type="scientific">Mucuna pruriens</name>
    <name type="common">Velvet bean</name>
    <name type="synonym">Dolichos pruriens</name>
    <dbReference type="NCBI Taxonomy" id="157652"/>
    <lineage>
        <taxon>Eukaryota</taxon>
        <taxon>Viridiplantae</taxon>
        <taxon>Streptophyta</taxon>
        <taxon>Embryophyta</taxon>
        <taxon>Tracheophyta</taxon>
        <taxon>Spermatophyta</taxon>
        <taxon>Magnoliopsida</taxon>
        <taxon>eudicotyledons</taxon>
        <taxon>Gunneridae</taxon>
        <taxon>Pentapetalae</taxon>
        <taxon>rosids</taxon>
        <taxon>fabids</taxon>
        <taxon>Fabales</taxon>
        <taxon>Fabaceae</taxon>
        <taxon>Papilionoideae</taxon>
        <taxon>50 kb inversion clade</taxon>
        <taxon>NPAAA clade</taxon>
        <taxon>indigoferoid/millettioid clade</taxon>
        <taxon>Phaseoleae</taxon>
        <taxon>Mucuna</taxon>
    </lineage>
</organism>
<dbReference type="AlphaFoldDB" id="A0A371HMH0"/>
<keyword evidence="2" id="KW-1185">Reference proteome</keyword>
<proteinExistence type="predicted"/>
<reference evidence="1" key="1">
    <citation type="submission" date="2018-05" db="EMBL/GenBank/DDBJ databases">
        <title>Draft genome of Mucuna pruriens seed.</title>
        <authorList>
            <person name="Nnadi N.E."/>
            <person name="Vos R."/>
            <person name="Hasami M.H."/>
            <person name="Devisetty U.K."/>
            <person name="Aguiy J.C."/>
        </authorList>
    </citation>
    <scope>NUCLEOTIDE SEQUENCE [LARGE SCALE GENOMIC DNA]</scope>
    <source>
        <strain evidence="1">JCA_2017</strain>
    </source>
</reference>
<dbReference type="Proteomes" id="UP000257109">
    <property type="component" value="Unassembled WGS sequence"/>
</dbReference>
<dbReference type="EMBL" id="QJKJ01002163">
    <property type="protein sequence ID" value="RDY04007.1"/>
    <property type="molecule type" value="Genomic_DNA"/>
</dbReference>
<dbReference type="OrthoDB" id="1934381at2759"/>
<comment type="caution">
    <text evidence="1">The sequence shown here is derived from an EMBL/GenBank/DDBJ whole genome shotgun (WGS) entry which is preliminary data.</text>
</comment>
<gene>
    <name evidence="1" type="ORF">CR513_12345</name>
</gene>
<evidence type="ECO:0000313" key="2">
    <source>
        <dbReference type="Proteomes" id="UP000257109"/>
    </source>
</evidence>
<accession>A0A371HMH0</accession>
<protein>
    <submittedName>
        <fullName evidence="1">Uncharacterized protein</fullName>
    </submittedName>
</protein>
<dbReference type="PANTHER" id="PTHR33067">
    <property type="entry name" value="RNA-DIRECTED DNA POLYMERASE-RELATED"/>
    <property type="match status" value="1"/>
</dbReference>
<name>A0A371HMH0_MUCPR</name>